<protein>
    <submittedName>
        <fullName evidence="1">Uncharacterized protein</fullName>
    </submittedName>
</protein>
<sequence length="87" mass="9904">MRFDDVYFSEEGRYSIGVEIDSGRYYVSIPVSNGLVDYGEYYAIDTDQYELFLGDKSAAIPFVEACRKHEHDDLLIQKPGTNRGTPV</sequence>
<evidence type="ECO:0000313" key="4">
    <source>
        <dbReference type="Proteomes" id="UP000295685"/>
    </source>
</evidence>
<proteinExistence type="predicted"/>
<comment type="caution">
    <text evidence="1">The sequence shown here is derived from an EMBL/GenBank/DDBJ whole genome shotgun (WGS) entry which is preliminary data.</text>
</comment>
<evidence type="ECO:0000313" key="2">
    <source>
        <dbReference type="EMBL" id="TEA04964.1"/>
    </source>
</evidence>
<accession>A0A4R8SG73</accession>
<dbReference type="Proteomes" id="UP000294844">
    <property type="component" value="Unassembled WGS sequence"/>
</dbReference>
<gene>
    <name evidence="2" type="ORF">CCUG60883_02263</name>
    <name evidence="1" type="ORF">CCUG60885_02004</name>
</gene>
<reference evidence="3 4" key="1">
    <citation type="journal article" date="2019" name="Sci. Rep.">
        <title>Extended insight into the Mycobacterium chelonae-abscessus complex through whole genome sequencing of Mycobacterium salmoniphilum outbreak and Mycobacterium salmoniphilum-like strains.</title>
        <authorList>
            <person name="Behra P.R.K."/>
            <person name="Das S."/>
            <person name="Pettersson B.M.F."/>
            <person name="Shirreff L."/>
            <person name="DuCote T."/>
            <person name="Jacobsson K.G."/>
            <person name="Ennis D.G."/>
            <person name="Kirsebom L.A."/>
        </authorList>
    </citation>
    <scope>NUCLEOTIDE SEQUENCE [LARGE SCALE GENOMIC DNA]</scope>
    <source>
        <strain evidence="2 3">CCUG 60883</strain>
        <strain evidence="1 4">CCUG 60885</strain>
    </source>
</reference>
<dbReference type="Proteomes" id="UP000295685">
    <property type="component" value="Unassembled WGS sequence"/>
</dbReference>
<dbReference type="EMBL" id="PECM01000008">
    <property type="protein sequence ID" value="TEA04964.1"/>
    <property type="molecule type" value="Genomic_DNA"/>
</dbReference>
<name>A0A4R8SG73_9MYCO</name>
<evidence type="ECO:0000313" key="3">
    <source>
        <dbReference type="Proteomes" id="UP000294844"/>
    </source>
</evidence>
<keyword evidence="3" id="KW-1185">Reference proteome</keyword>
<evidence type="ECO:0000313" key="1">
    <source>
        <dbReference type="EMBL" id="TDZ95867.1"/>
    </source>
</evidence>
<dbReference type="EMBL" id="PECK01000003">
    <property type="protein sequence ID" value="TDZ95867.1"/>
    <property type="molecule type" value="Genomic_DNA"/>
</dbReference>
<dbReference type="AlphaFoldDB" id="A0A4R8SG73"/>
<organism evidence="1 4">
    <name type="scientific">Mycobacteroides salmoniphilum</name>
    <dbReference type="NCBI Taxonomy" id="404941"/>
    <lineage>
        <taxon>Bacteria</taxon>
        <taxon>Bacillati</taxon>
        <taxon>Actinomycetota</taxon>
        <taxon>Actinomycetes</taxon>
        <taxon>Mycobacteriales</taxon>
        <taxon>Mycobacteriaceae</taxon>
        <taxon>Mycobacteroides</taxon>
    </lineage>
</organism>
<dbReference type="OrthoDB" id="4318869at2"/>
<dbReference type="RefSeq" id="WP_078361416.1">
    <property type="nucleotide sequence ID" value="NZ_PECK01000003.1"/>
</dbReference>